<gene>
    <name evidence="1" type="ordered locus">S70_14725</name>
</gene>
<dbReference type="RefSeq" id="WP_014657651.1">
    <property type="nucleotide sequence ID" value="NC_017731.1"/>
</dbReference>
<protein>
    <submittedName>
        <fullName evidence="1">Uncharacterized protein</fullName>
    </submittedName>
</protein>
<proteinExistence type="predicted"/>
<dbReference type="KEGG" id="psi:S70_14725"/>
<evidence type="ECO:0000313" key="2">
    <source>
        <dbReference type="Proteomes" id="UP000005012"/>
    </source>
</evidence>
<organism evidence="1 2">
    <name type="scientific">Providencia stuartii (strain MRSN 2154)</name>
    <dbReference type="NCBI Taxonomy" id="1157951"/>
    <lineage>
        <taxon>Bacteria</taxon>
        <taxon>Pseudomonadati</taxon>
        <taxon>Pseudomonadota</taxon>
        <taxon>Gammaproteobacteria</taxon>
        <taxon>Enterobacterales</taxon>
        <taxon>Morganellaceae</taxon>
        <taxon>Providencia</taxon>
    </lineage>
</organism>
<evidence type="ECO:0000313" key="1">
    <source>
        <dbReference type="EMBL" id="AFH94772.1"/>
    </source>
</evidence>
<dbReference type="Proteomes" id="UP000005012">
    <property type="component" value="Chromosome"/>
</dbReference>
<reference evidence="1 2" key="1">
    <citation type="journal article" date="2012" name="J. Bacteriol.">
        <title>Complete Genome Sequence of Providencia stuartii Clinical Isolate MRSN 2154.</title>
        <authorList>
            <person name="Clifford R.J."/>
            <person name="Hang J."/>
            <person name="Riley M.C."/>
            <person name="Onmus-Leone F."/>
            <person name="Kuschner R.A."/>
            <person name="Lesho E.P."/>
            <person name="Waterman P.E."/>
        </authorList>
    </citation>
    <scope>NUCLEOTIDE SEQUENCE [LARGE SCALE GENOMIC DNA]</scope>
    <source>
        <strain evidence="1 2">MRSN 2154</strain>
    </source>
</reference>
<dbReference type="Gene3D" id="2.130.10.10">
    <property type="entry name" value="YVTN repeat-like/Quinoprotein amine dehydrogenase"/>
    <property type="match status" value="1"/>
</dbReference>
<dbReference type="HOGENOM" id="CLU_628244_0_0_6"/>
<dbReference type="PATRIC" id="fig|1157951.4.peg.2963"/>
<dbReference type="SUPFAM" id="SSF110296">
    <property type="entry name" value="Oligoxyloglucan reducing end-specific cellobiohydrolase"/>
    <property type="match status" value="1"/>
</dbReference>
<sequence>MFTDRRIRVALLAVGLIICITFMYIRDFAGFAGEWERTRPYQPEKNAIIMKSLLISSVEQGVLITGLSDAIDIKVNHIERSNFLYHYNKVLRDDPVNDNAVPLLNLQINPDKAVINKHIAKQIGKGSGREIESYRPRLPLTQIMTEQEGELRVRARFIGNVLSQQCNNQGRCLIVFKNDITPGRPAFYSNDGGLHWQWLQQWASPETRAEENVLAITGAGHFVMAQNERLYQTMDFGQTWKKLADLNRSGRGRADLGSYQHYNIQDPSWLATSQRAIFWKQESDTSSLTCINLQTGRQEAYLSLPGRVSKPTVTPEGEVYFVLKTEPRMRYSINRLDCSNGNYTPVLETGTDSISDLYAGKDNSLIFTFRFNDPEHIRVSHNGGKNWKRMQKFPRSYQENVLFDGVRNRLFYFPVESYYAPDLGNRDGLVYEISPI</sequence>
<dbReference type="GeneID" id="93520509"/>
<dbReference type="OrthoDB" id="6575888at2"/>
<reference evidence="2" key="2">
    <citation type="submission" date="2012-04" db="EMBL/GenBank/DDBJ databases">
        <title>Complete genome sequence of Providencia stuartii clinical isolate MRSN 2154.</title>
        <authorList>
            <person name="Clifford R.J."/>
            <person name="Hang J."/>
            <person name="Riley M.C."/>
            <person name="Onmus-Leone F."/>
            <person name="Kuschner R.A."/>
            <person name="Lesho E.P."/>
            <person name="Waterman P.E."/>
        </authorList>
    </citation>
    <scope>NUCLEOTIDE SEQUENCE [LARGE SCALE GENOMIC DNA]</scope>
    <source>
        <strain evidence="2">MRSN 2154</strain>
    </source>
</reference>
<dbReference type="EMBL" id="CP003488">
    <property type="protein sequence ID" value="AFH94772.1"/>
    <property type="molecule type" value="Genomic_DNA"/>
</dbReference>
<dbReference type="AlphaFoldDB" id="A0A140NS46"/>
<name>A0A140NS46_PROSM</name>
<accession>A0A140NS46</accession>
<dbReference type="InterPro" id="IPR015943">
    <property type="entry name" value="WD40/YVTN_repeat-like_dom_sf"/>
</dbReference>